<sequence>MSSLKSYSNISDKLEYIDINEGVDIKILAECFVTDMHHIQENDGKEFIIDHIKDQLKYYEKQINLLNKSQQLQFIQAINSEKNDYEALYNTVWQMQKKPTSLQSISHKQIYYKKIIFFRMQNVLPTPNRIKIFKNKQYDPDKKVNQFRKLINIMKNELEKRLQKLTIESNSPIFRDFKLKLTKVYMYKKQVKKLMTKILNQEKNICVRFVKDMNKIRSKYIMIRVFHQLDNEKNGGISTDFKNLVIDQQNFEKIKLVLLHMKSQYLISINIKSKTF</sequence>
<protein>
    <submittedName>
        <fullName evidence="1">Uncharacterized protein</fullName>
    </submittedName>
</protein>
<reference evidence="1" key="1">
    <citation type="submission" date="2021-01" db="EMBL/GenBank/DDBJ databases">
        <authorList>
            <consortium name="Genoscope - CEA"/>
            <person name="William W."/>
        </authorList>
    </citation>
    <scope>NUCLEOTIDE SEQUENCE</scope>
</reference>
<comment type="caution">
    <text evidence="1">The sequence shown here is derived from an EMBL/GenBank/DDBJ whole genome shotgun (WGS) entry which is preliminary data.</text>
</comment>
<dbReference type="Proteomes" id="UP000692954">
    <property type="component" value="Unassembled WGS sequence"/>
</dbReference>
<organism evidence="1 2">
    <name type="scientific">Paramecium sonneborni</name>
    <dbReference type="NCBI Taxonomy" id="65129"/>
    <lineage>
        <taxon>Eukaryota</taxon>
        <taxon>Sar</taxon>
        <taxon>Alveolata</taxon>
        <taxon>Ciliophora</taxon>
        <taxon>Intramacronucleata</taxon>
        <taxon>Oligohymenophorea</taxon>
        <taxon>Peniculida</taxon>
        <taxon>Parameciidae</taxon>
        <taxon>Paramecium</taxon>
    </lineage>
</organism>
<accession>A0A8S1P7Q9</accession>
<proteinExistence type="predicted"/>
<gene>
    <name evidence="1" type="ORF">PSON_ATCC_30995.1.T0710032</name>
</gene>
<dbReference type="AlphaFoldDB" id="A0A8S1P7Q9"/>
<evidence type="ECO:0000313" key="2">
    <source>
        <dbReference type="Proteomes" id="UP000692954"/>
    </source>
</evidence>
<name>A0A8S1P7Q9_9CILI</name>
<dbReference type="EMBL" id="CAJJDN010000071">
    <property type="protein sequence ID" value="CAD8098883.1"/>
    <property type="molecule type" value="Genomic_DNA"/>
</dbReference>
<keyword evidence="2" id="KW-1185">Reference proteome</keyword>
<evidence type="ECO:0000313" key="1">
    <source>
        <dbReference type="EMBL" id="CAD8098883.1"/>
    </source>
</evidence>